<dbReference type="AlphaFoldDB" id="A0A0B4GWD7"/>
<dbReference type="SMART" id="SM00053">
    <property type="entry name" value="DYNc"/>
    <property type="match status" value="1"/>
</dbReference>
<feature type="compositionally biased region" description="Basic and acidic residues" evidence="3">
    <location>
        <begin position="443"/>
        <end position="454"/>
    </location>
</feature>
<dbReference type="CDD" id="cd08771">
    <property type="entry name" value="DLP_1"/>
    <property type="match status" value="1"/>
</dbReference>
<evidence type="ECO:0000313" key="6">
    <source>
        <dbReference type="EMBL" id="KID87043.1"/>
    </source>
</evidence>
<dbReference type="InterPro" id="IPR000375">
    <property type="entry name" value="Dynamin_stalk"/>
</dbReference>
<proteinExistence type="predicted"/>
<dbReference type="PANTHER" id="PTHR11566">
    <property type="entry name" value="DYNAMIN"/>
    <property type="match status" value="1"/>
</dbReference>
<dbReference type="GO" id="GO:0008017">
    <property type="term" value="F:microtubule binding"/>
    <property type="evidence" value="ECO:0007669"/>
    <property type="project" value="TreeGrafter"/>
</dbReference>
<evidence type="ECO:0000259" key="4">
    <source>
        <dbReference type="PROSITE" id="PS51388"/>
    </source>
</evidence>
<dbReference type="PANTHER" id="PTHR11566:SF215">
    <property type="entry name" value="DYNAMIN GTPASE"/>
    <property type="match status" value="1"/>
</dbReference>
<dbReference type="InterPro" id="IPR030381">
    <property type="entry name" value="G_DYNAMIN_dom"/>
</dbReference>
<keyword evidence="1" id="KW-0547">Nucleotide-binding</keyword>
<dbReference type="Gene3D" id="3.40.50.300">
    <property type="entry name" value="P-loop containing nucleotide triphosphate hydrolases"/>
    <property type="match status" value="1"/>
</dbReference>
<organism evidence="6 7">
    <name type="scientific">Metarhizium guizhouense (strain ARSEF 977)</name>
    <dbReference type="NCBI Taxonomy" id="1276136"/>
    <lineage>
        <taxon>Eukaryota</taxon>
        <taxon>Fungi</taxon>
        <taxon>Dikarya</taxon>
        <taxon>Ascomycota</taxon>
        <taxon>Pezizomycotina</taxon>
        <taxon>Sordariomycetes</taxon>
        <taxon>Hypocreomycetidae</taxon>
        <taxon>Hypocreales</taxon>
        <taxon>Clavicipitaceae</taxon>
        <taxon>Metarhizium</taxon>
    </lineage>
</organism>
<dbReference type="GO" id="GO:0016559">
    <property type="term" value="P:peroxisome fission"/>
    <property type="evidence" value="ECO:0007669"/>
    <property type="project" value="TreeGrafter"/>
</dbReference>
<dbReference type="InterPro" id="IPR045063">
    <property type="entry name" value="Dynamin_N"/>
</dbReference>
<dbReference type="GO" id="GO:0005739">
    <property type="term" value="C:mitochondrion"/>
    <property type="evidence" value="ECO:0007669"/>
    <property type="project" value="TreeGrafter"/>
</dbReference>
<dbReference type="OrthoDB" id="415706at2759"/>
<feature type="domain" description="Dynamin-type G" evidence="5">
    <location>
        <begin position="28"/>
        <end position="339"/>
    </location>
</feature>
<evidence type="ECO:0000256" key="1">
    <source>
        <dbReference type="ARBA" id="ARBA00022741"/>
    </source>
</evidence>
<dbReference type="HOGENOM" id="CLU_008964_7_2_1"/>
<dbReference type="SUPFAM" id="SSF52540">
    <property type="entry name" value="P-loop containing nucleoside triphosphate hydrolases"/>
    <property type="match status" value="1"/>
</dbReference>
<dbReference type="GO" id="GO:0005874">
    <property type="term" value="C:microtubule"/>
    <property type="evidence" value="ECO:0007669"/>
    <property type="project" value="TreeGrafter"/>
</dbReference>
<name>A0A0B4GWD7_METGA</name>
<accession>A0A0B4GWD7</accession>
<keyword evidence="2" id="KW-0342">GTP-binding</keyword>
<dbReference type="GO" id="GO:0006897">
    <property type="term" value="P:endocytosis"/>
    <property type="evidence" value="ECO:0007669"/>
    <property type="project" value="TreeGrafter"/>
</dbReference>
<dbReference type="GO" id="GO:0016020">
    <property type="term" value="C:membrane"/>
    <property type="evidence" value="ECO:0007669"/>
    <property type="project" value="TreeGrafter"/>
</dbReference>
<dbReference type="PRINTS" id="PR00195">
    <property type="entry name" value="DYNAMIN"/>
</dbReference>
<evidence type="ECO:0000259" key="5">
    <source>
        <dbReference type="PROSITE" id="PS51718"/>
    </source>
</evidence>
<dbReference type="GO" id="GO:0048312">
    <property type="term" value="P:intracellular distribution of mitochondria"/>
    <property type="evidence" value="ECO:0007669"/>
    <property type="project" value="TreeGrafter"/>
</dbReference>
<dbReference type="EMBL" id="AZNH01000018">
    <property type="protein sequence ID" value="KID87043.1"/>
    <property type="molecule type" value="Genomic_DNA"/>
</dbReference>
<dbReference type="GO" id="GO:0005525">
    <property type="term" value="F:GTP binding"/>
    <property type="evidence" value="ECO:0007669"/>
    <property type="project" value="InterPro"/>
</dbReference>
<evidence type="ECO:0000256" key="2">
    <source>
        <dbReference type="ARBA" id="ARBA00023134"/>
    </source>
</evidence>
<keyword evidence="7" id="KW-1185">Reference proteome</keyword>
<evidence type="ECO:0000256" key="3">
    <source>
        <dbReference type="SAM" id="MobiDB-lite"/>
    </source>
</evidence>
<dbReference type="GO" id="GO:0000266">
    <property type="term" value="P:mitochondrial fission"/>
    <property type="evidence" value="ECO:0007669"/>
    <property type="project" value="TreeGrafter"/>
</dbReference>
<feature type="region of interest" description="Disordered" evidence="3">
    <location>
        <begin position="429"/>
        <end position="454"/>
    </location>
</feature>
<gene>
    <name evidence="6" type="ORF">MGU_05821</name>
</gene>
<dbReference type="Gene3D" id="1.20.120.1240">
    <property type="entry name" value="Dynamin, middle domain"/>
    <property type="match status" value="1"/>
</dbReference>
<comment type="caution">
    <text evidence="6">The sequence shown here is derived from an EMBL/GenBank/DDBJ whole genome shotgun (WGS) entry which is preliminary data.</text>
</comment>
<reference evidence="6 7" key="1">
    <citation type="journal article" date="2014" name="Proc. Natl. Acad. Sci. U.S.A.">
        <title>Trajectory and genomic determinants of fungal-pathogen speciation and host adaptation.</title>
        <authorList>
            <person name="Hu X."/>
            <person name="Xiao G."/>
            <person name="Zheng P."/>
            <person name="Shang Y."/>
            <person name="Su Y."/>
            <person name="Zhang X."/>
            <person name="Liu X."/>
            <person name="Zhan S."/>
            <person name="St Leger R.J."/>
            <person name="Wang C."/>
        </authorList>
    </citation>
    <scope>NUCLEOTIDE SEQUENCE [LARGE SCALE GENOMIC DNA]</scope>
    <source>
        <strain evidence="6 7">ARSEF 977</strain>
    </source>
</reference>
<feature type="domain" description="GED" evidence="4">
    <location>
        <begin position="636"/>
        <end position="723"/>
    </location>
</feature>
<dbReference type="InterPro" id="IPR020850">
    <property type="entry name" value="GED_dom"/>
</dbReference>
<dbReference type="InterPro" id="IPR001401">
    <property type="entry name" value="Dynamin_GTPase"/>
</dbReference>
<dbReference type="GO" id="GO:0003924">
    <property type="term" value="F:GTPase activity"/>
    <property type="evidence" value="ECO:0007669"/>
    <property type="project" value="InterPro"/>
</dbReference>
<sequence length="723" mass="81701">MVGSGKSLTSPDRLHKIDQLREKNVGTHMPLPQLVVVGDQSSGKSSLLESLTGIPFPNGQGLCTRYATQITHRRDSVEDISIRIIPGPDSTDEDVARLSGYHHSVKNTDALLVQFESILIEVSTYTMIYGRLANGNFNFKVNAAMGIKTKLNPGGKKTFSQDVLKIEKCGPTEDYLTVIDVPGIFRNTEEGVTTERDKSLVLDMVKGYIEQERTIILAVLPSTVDIMTQEILNLSEKYDKSGERTLGVLTKPDLLTERSTKSVICDLVNGKKRPLNLGYYVVRNRGADEDSQDGLLSQRREDMFKEEPWCHLPPERVGIVALRARLQELLGQITDRAFPKLRTEAKKLLADCNKSLEALGYSRQTEREQQQYLCEIAAQFQRTVRDALEANYSSQSVFENKELRLITQIINITDEFNTEFTNASHSRCFQNEDDDESAAQSKEPQKCSKQDLDPAKFPELDDLIDVDWAPTPPEGDILEWIKRTYQGSRGVELGTFGPGLLSSAFREQSTNWGPLTKAYLGKVILVVHRFILRVLELSCSDTKVLEEIKSLITSELLDRYQAGMEQAMLLVSLERDRKPYTLNSAFNTELHGSRNQRVLDPITKEAQIYSKGTGKYVDLKAAETAITKKSNLQTAHEDIHDILKSYYQISRERFVDNVYRQAIDYCLLTGPMSPLLLFTEKWVLSFDEEKLNCVAGESLLVREKREQLTKKIQDLKSALKILR</sequence>
<dbReference type="FunFam" id="3.40.50.300:FF:001425">
    <property type="entry name" value="Dynamin GTPase, putative"/>
    <property type="match status" value="1"/>
</dbReference>
<dbReference type="InterPro" id="IPR027417">
    <property type="entry name" value="P-loop_NTPase"/>
</dbReference>
<dbReference type="Proteomes" id="UP000031192">
    <property type="component" value="Unassembled WGS sequence"/>
</dbReference>
<dbReference type="PROSITE" id="PS51388">
    <property type="entry name" value="GED"/>
    <property type="match status" value="1"/>
</dbReference>
<protein>
    <submittedName>
        <fullName evidence="6">Dynamin, GTPase domain protein</fullName>
    </submittedName>
</protein>
<dbReference type="PROSITE" id="PS51718">
    <property type="entry name" value="G_DYNAMIN_2"/>
    <property type="match status" value="1"/>
</dbReference>
<evidence type="ECO:0000313" key="7">
    <source>
        <dbReference type="Proteomes" id="UP000031192"/>
    </source>
</evidence>
<dbReference type="InterPro" id="IPR022812">
    <property type="entry name" value="Dynamin"/>
</dbReference>
<dbReference type="Pfam" id="PF00350">
    <property type="entry name" value="Dynamin_N"/>
    <property type="match status" value="1"/>
</dbReference>
<dbReference type="Pfam" id="PF01031">
    <property type="entry name" value="Dynamin_M"/>
    <property type="match status" value="1"/>
</dbReference>